<sequence length="253" mass="28878">MLNEFYDDINSFTYDGKNSLDMGIVIEKKENIYGSPAPKIETVTIPGRGTMILNSKTDPLDNEDFEDFGVKYTCFLMPEEYQNVEIIARNIYAWLFYDVAYKRLEDSYERGYYRLAYCGQSVSVEEITRGLLGKLEIELTCKPYKFAYNGERTITLTKAGTLYNTEGFTAKPYMKIYGSGNVTIYINARAHSFAGIQSYIEVDSELMNAYKGDELQNNKMTSTLFPKLAAGQNNISWSGNVTKIEIIPRWCCL</sequence>
<evidence type="ECO:0000313" key="1">
    <source>
        <dbReference type="EMBL" id="GAA6500427.1"/>
    </source>
</evidence>
<name>A0ABQ0BV58_9FIRM</name>
<protein>
    <recommendedName>
        <fullName evidence="3">Phage tail protein</fullName>
    </recommendedName>
</protein>
<dbReference type="EMBL" id="BAABZQ010000001">
    <property type="protein sequence ID" value="GAA6500427.1"/>
    <property type="molecule type" value="Genomic_DNA"/>
</dbReference>
<reference evidence="1 2" key="1">
    <citation type="submission" date="2024-04" db="EMBL/GenBank/DDBJ databases">
        <title>Defined microbial consortia suppress multidrug-resistant proinflammatory Enterobacteriaceae via ecological control.</title>
        <authorList>
            <person name="Furuichi M."/>
            <person name="Kawaguchi T."/>
            <person name="Pust M."/>
            <person name="Yasuma K."/>
            <person name="Plichta D."/>
            <person name="Hasegawa N."/>
            <person name="Ohya T."/>
            <person name="Bhattarai S."/>
            <person name="Sasajima S."/>
            <person name="Aoto Y."/>
            <person name="Tuganbaev T."/>
            <person name="Yaginuma M."/>
            <person name="Ueda M."/>
            <person name="Okahashi N."/>
            <person name="Amafuji K."/>
            <person name="Kiridooshi Y."/>
            <person name="Sugita K."/>
            <person name="Strazar M."/>
            <person name="Skelly A."/>
            <person name="Suda W."/>
            <person name="Hattori M."/>
            <person name="Nakamoto N."/>
            <person name="Caballero S."/>
            <person name="Norman J."/>
            <person name="Olle B."/>
            <person name="Tanoue T."/>
            <person name="Arita M."/>
            <person name="Bucci V."/>
            <person name="Atarashi K."/>
            <person name="Xavier R."/>
            <person name="Honda K."/>
        </authorList>
    </citation>
    <scope>NUCLEOTIDE SEQUENCE [LARGE SCALE GENOMIC DNA]</scope>
    <source>
        <strain evidence="2">k34-0107-D12</strain>
    </source>
</reference>
<dbReference type="RefSeq" id="WP_390424271.1">
    <property type="nucleotide sequence ID" value="NZ_BAABZQ010000001.1"/>
</dbReference>
<dbReference type="Proteomes" id="UP001600941">
    <property type="component" value="Unassembled WGS sequence"/>
</dbReference>
<accession>A0ABQ0BV58</accession>
<gene>
    <name evidence="1" type="ORF">K340107D12_32430</name>
</gene>
<evidence type="ECO:0000313" key="2">
    <source>
        <dbReference type="Proteomes" id="UP001600941"/>
    </source>
</evidence>
<keyword evidence="2" id="KW-1185">Reference proteome</keyword>
<comment type="caution">
    <text evidence="1">The sequence shown here is derived from an EMBL/GenBank/DDBJ whole genome shotgun (WGS) entry which is preliminary data.</text>
</comment>
<evidence type="ECO:0008006" key="3">
    <source>
        <dbReference type="Google" id="ProtNLM"/>
    </source>
</evidence>
<proteinExistence type="predicted"/>
<dbReference type="Gene3D" id="2.40.30.200">
    <property type="match status" value="1"/>
</dbReference>
<organism evidence="1 2">
    <name type="scientific">Blautia parvula</name>
    <dbReference type="NCBI Taxonomy" id="2877527"/>
    <lineage>
        <taxon>Bacteria</taxon>
        <taxon>Bacillati</taxon>
        <taxon>Bacillota</taxon>
        <taxon>Clostridia</taxon>
        <taxon>Lachnospirales</taxon>
        <taxon>Lachnospiraceae</taxon>
        <taxon>Blautia</taxon>
    </lineage>
</organism>